<reference evidence="2 3" key="1">
    <citation type="submission" date="2016-07" db="EMBL/GenBank/DDBJ databases">
        <title>Pervasive Adenine N6-methylation of Active Genes in Fungi.</title>
        <authorList>
            <consortium name="DOE Joint Genome Institute"/>
            <person name="Mondo S.J."/>
            <person name="Dannebaum R.O."/>
            <person name="Kuo R.C."/>
            <person name="Labutti K."/>
            <person name="Haridas S."/>
            <person name="Kuo A."/>
            <person name="Salamov A."/>
            <person name="Ahrendt S.R."/>
            <person name="Lipzen A."/>
            <person name="Sullivan W."/>
            <person name="Andreopoulos W.B."/>
            <person name="Clum A."/>
            <person name="Lindquist E."/>
            <person name="Daum C."/>
            <person name="Ramamoorthy G.K."/>
            <person name="Gryganskyi A."/>
            <person name="Culley D."/>
            <person name="Magnuson J.K."/>
            <person name="James T.Y."/>
            <person name="O'Malley M.A."/>
            <person name="Stajich J.E."/>
            <person name="Spatafora J.W."/>
            <person name="Visel A."/>
            <person name="Grigoriev I.V."/>
        </authorList>
    </citation>
    <scope>NUCLEOTIDE SEQUENCE [LARGE SCALE GENOMIC DNA]</scope>
    <source>
        <strain evidence="2 3">JEL800</strain>
    </source>
</reference>
<name>A0A1Y2B6Q4_9FUNG</name>
<feature type="transmembrane region" description="Helical" evidence="1">
    <location>
        <begin position="109"/>
        <end position="132"/>
    </location>
</feature>
<evidence type="ECO:0000313" key="2">
    <source>
        <dbReference type="EMBL" id="ORY30157.1"/>
    </source>
</evidence>
<dbReference type="Proteomes" id="UP000193642">
    <property type="component" value="Unassembled WGS sequence"/>
</dbReference>
<keyword evidence="1" id="KW-1133">Transmembrane helix</keyword>
<feature type="transmembrane region" description="Helical" evidence="1">
    <location>
        <begin position="32"/>
        <end position="56"/>
    </location>
</feature>
<organism evidence="2 3">
    <name type="scientific">Rhizoclosmatium globosum</name>
    <dbReference type="NCBI Taxonomy" id="329046"/>
    <lineage>
        <taxon>Eukaryota</taxon>
        <taxon>Fungi</taxon>
        <taxon>Fungi incertae sedis</taxon>
        <taxon>Chytridiomycota</taxon>
        <taxon>Chytridiomycota incertae sedis</taxon>
        <taxon>Chytridiomycetes</taxon>
        <taxon>Chytridiales</taxon>
        <taxon>Chytriomycetaceae</taxon>
        <taxon>Rhizoclosmatium</taxon>
    </lineage>
</organism>
<feature type="transmembrane region" description="Helical" evidence="1">
    <location>
        <begin position="68"/>
        <end position="89"/>
    </location>
</feature>
<comment type="caution">
    <text evidence="2">The sequence shown here is derived from an EMBL/GenBank/DDBJ whole genome shotgun (WGS) entry which is preliminary data.</text>
</comment>
<keyword evidence="1" id="KW-0472">Membrane</keyword>
<dbReference type="AlphaFoldDB" id="A0A1Y2B6Q4"/>
<sequence length="141" mass="15938">MALISGIGLCFLSSLIVFETQSQSRKKSFNAFNILLFMLCICQITLHICTGLRYWLHSDISVITGVTLFLVEDSSVYGLLYCYILYTWLRGSEVLRKVIPKGVKYFKGLVYLSPVVFVATVTVDTICIWARLSGFSSRLML</sequence>
<accession>A0A1Y2B6Q4</accession>
<keyword evidence="1" id="KW-0812">Transmembrane</keyword>
<keyword evidence="3" id="KW-1185">Reference proteome</keyword>
<dbReference type="EMBL" id="MCGO01000084">
    <property type="protein sequence ID" value="ORY30157.1"/>
    <property type="molecule type" value="Genomic_DNA"/>
</dbReference>
<evidence type="ECO:0000313" key="3">
    <source>
        <dbReference type="Proteomes" id="UP000193642"/>
    </source>
</evidence>
<protein>
    <submittedName>
        <fullName evidence="2">Uncharacterized protein</fullName>
    </submittedName>
</protein>
<feature type="non-terminal residue" evidence="2">
    <location>
        <position position="141"/>
    </location>
</feature>
<gene>
    <name evidence="2" type="ORF">BCR33DRAFT_724501</name>
</gene>
<proteinExistence type="predicted"/>
<evidence type="ECO:0000256" key="1">
    <source>
        <dbReference type="SAM" id="Phobius"/>
    </source>
</evidence>